<proteinExistence type="predicted"/>
<evidence type="ECO:0000313" key="2">
    <source>
        <dbReference type="EMBL" id="KAH3889510.1"/>
    </source>
</evidence>
<evidence type="ECO:0000313" key="3">
    <source>
        <dbReference type="Proteomes" id="UP000828390"/>
    </source>
</evidence>
<organism evidence="2 3">
    <name type="scientific">Dreissena polymorpha</name>
    <name type="common">Zebra mussel</name>
    <name type="synonym">Mytilus polymorpha</name>
    <dbReference type="NCBI Taxonomy" id="45954"/>
    <lineage>
        <taxon>Eukaryota</taxon>
        <taxon>Metazoa</taxon>
        <taxon>Spiralia</taxon>
        <taxon>Lophotrochozoa</taxon>
        <taxon>Mollusca</taxon>
        <taxon>Bivalvia</taxon>
        <taxon>Autobranchia</taxon>
        <taxon>Heteroconchia</taxon>
        <taxon>Euheterodonta</taxon>
        <taxon>Imparidentia</taxon>
        <taxon>Neoheterodontei</taxon>
        <taxon>Myida</taxon>
        <taxon>Dreissenoidea</taxon>
        <taxon>Dreissenidae</taxon>
        <taxon>Dreissena</taxon>
    </lineage>
</organism>
<evidence type="ECO:0000256" key="1">
    <source>
        <dbReference type="SAM" id="MobiDB-lite"/>
    </source>
</evidence>
<protein>
    <submittedName>
        <fullName evidence="2">Uncharacterized protein</fullName>
    </submittedName>
</protein>
<dbReference type="Proteomes" id="UP000828390">
    <property type="component" value="Unassembled WGS sequence"/>
</dbReference>
<accession>A0A9D4N853</accession>
<gene>
    <name evidence="2" type="ORF">DPMN_013567</name>
</gene>
<dbReference type="EMBL" id="JAIWYP010000001">
    <property type="protein sequence ID" value="KAH3889510.1"/>
    <property type="molecule type" value="Genomic_DNA"/>
</dbReference>
<feature type="region of interest" description="Disordered" evidence="1">
    <location>
        <begin position="1"/>
        <end position="24"/>
    </location>
</feature>
<reference evidence="2" key="1">
    <citation type="journal article" date="2019" name="bioRxiv">
        <title>The Genome of the Zebra Mussel, Dreissena polymorpha: A Resource for Invasive Species Research.</title>
        <authorList>
            <person name="McCartney M.A."/>
            <person name="Auch B."/>
            <person name="Kono T."/>
            <person name="Mallez S."/>
            <person name="Zhang Y."/>
            <person name="Obille A."/>
            <person name="Becker A."/>
            <person name="Abrahante J.E."/>
            <person name="Garbe J."/>
            <person name="Badalamenti J.P."/>
            <person name="Herman A."/>
            <person name="Mangelson H."/>
            <person name="Liachko I."/>
            <person name="Sullivan S."/>
            <person name="Sone E.D."/>
            <person name="Koren S."/>
            <person name="Silverstein K.A.T."/>
            <person name="Beckman K.B."/>
            <person name="Gohl D.M."/>
        </authorList>
    </citation>
    <scope>NUCLEOTIDE SEQUENCE</scope>
    <source>
        <strain evidence="2">Duluth1</strain>
        <tissue evidence="2">Whole animal</tissue>
    </source>
</reference>
<keyword evidence="3" id="KW-1185">Reference proteome</keyword>
<dbReference type="AlphaFoldDB" id="A0A9D4N853"/>
<sequence>MVQRSQDPEEEEENAPGRHQLRSDWSNVSTSCSMINTACACHEPGANPAWECVNGWSSALQIEHFTW</sequence>
<reference evidence="2" key="2">
    <citation type="submission" date="2020-11" db="EMBL/GenBank/DDBJ databases">
        <authorList>
            <person name="McCartney M.A."/>
            <person name="Auch B."/>
            <person name="Kono T."/>
            <person name="Mallez S."/>
            <person name="Becker A."/>
            <person name="Gohl D.M."/>
            <person name="Silverstein K.A.T."/>
            <person name="Koren S."/>
            <person name="Bechman K.B."/>
            <person name="Herman A."/>
            <person name="Abrahante J.E."/>
            <person name="Garbe J."/>
        </authorList>
    </citation>
    <scope>NUCLEOTIDE SEQUENCE</scope>
    <source>
        <strain evidence="2">Duluth1</strain>
        <tissue evidence="2">Whole animal</tissue>
    </source>
</reference>
<comment type="caution">
    <text evidence="2">The sequence shown here is derived from an EMBL/GenBank/DDBJ whole genome shotgun (WGS) entry which is preliminary data.</text>
</comment>
<name>A0A9D4N853_DREPO</name>